<comment type="caution">
    <text evidence="8">The sequence shown here is derived from an EMBL/GenBank/DDBJ whole genome shotgun (WGS) entry which is preliminary data.</text>
</comment>
<dbReference type="InterPro" id="IPR050360">
    <property type="entry name" value="MFS_Sugar_Transporters"/>
</dbReference>
<keyword evidence="9" id="KW-1185">Reference proteome</keyword>
<protein>
    <recommendedName>
        <fullName evidence="7">Major facilitator superfamily (MFS) profile domain-containing protein</fullName>
    </recommendedName>
</protein>
<comment type="similarity">
    <text evidence="2">Belongs to the major facilitator superfamily. Sugar transporter (TC 2.A.1.1) family.</text>
</comment>
<feature type="transmembrane region" description="Helical" evidence="6">
    <location>
        <begin position="148"/>
        <end position="170"/>
    </location>
</feature>
<keyword evidence="5 6" id="KW-0472">Membrane</keyword>
<feature type="transmembrane region" description="Helical" evidence="6">
    <location>
        <begin position="471"/>
        <end position="489"/>
    </location>
</feature>
<dbReference type="InterPro" id="IPR005829">
    <property type="entry name" value="Sugar_transporter_CS"/>
</dbReference>
<dbReference type="InterPro" id="IPR005828">
    <property type="entry name" value="MFS_sugar_transport-like"/>
</dbReference>
<proteinExistence type="inferred from homology"/>
<feature type="transmembrane region" description="Helical" evidence="6">
    <location>
        <begin position="215"/>
        <end position="238"/>
    </location>
</feature>
<dbReference type="Proteomes" id="UP000766486">
    <property type="component" value="Unassembled WGS sequence"/>
</dbReference>
<dbReference type="InterPro" id="IPR020846">
    <property type="entry name" value="MFS_dom"/>
</dbReference>
<dbReference type="PANTHER" id="PTHR48022:SF56">
    <property type="entry name" value="MAJOR FACILITATOR SUPERFAMILY (MFS) PROFILE DOMAIN-CONTAINING PROTEIN-RELATED"/>
    <property type="match status" value="1"/>
</dbReference>
<evidence type="ECO:0000259" key="7">
    <source>
        <dbReference type="PROSITE" id="PS50850"/>
    </source>
</evidence>
<feature type="transmembrane region" description="Helical" evidence="6">
    <location>
        <begin position="406"/>
        <end position="427"/>
    </location>
</feature>
<dbReference type="InterPro" id="IPR036259">
    <property type="entry name" value="MFS_trans_sf"/>
</dbReference>
<feature type="domain" description="Major facilitator superfamily (MFS) profile" evidence="7">
    <location>
        <begin position="46"/>
        <end position="493"/>
    </location>
</feature>
<feature type="transmembrane region" description="Helical" evidence="6">
    <location>
        <begin position="182"/>
        <end position="203"/>
    </location>
</feature>
<dbReference type="Gene3D" id="1.20.1250.20">
    <property type="entry name" value="MFS general substrate transporter like domains"/>
    <property type="match status" value="1"/>
</dbReference>
<feature type="transmembrane region" description="Helical" evidence="6">
    <location>
        <begin position="343"/>
        <end position="360"/>
    </location>
</feature>
<dbReference type="Pfam" id="PF00083">
    <property type="entry name" value="Sugar_tr"/>
    <property type="match status" value="1"/>
</dbReference>
<dbReference type="PROSITE" id="PS50850">
    <property type="entry name" value="MFS"/>
    <property type="match status" value="1"/>
</dbReference>
<evidence type="ECO:0000313" key="9">
    <source>
        <dbReference type="Proteomes" id="UP000766486"/>
    </source>
</evidence>
<reference evidence="8 9" key="1">
    <citation type="submission" date="2019-06" db="EMBL/GenBank/DDBJ databases">
        <authorList>
            <person name="Broberg M."/>
        </authorList>
    </citation>
    <scope>NUCLEOTIDE SEQUENCE [LARGE SCALE GENOMIC DNA]</scope>
</reference>
<dbReference type="PANTHER" id="PTHR48022">
    <property type="entry name" value="PLASTIDIC GLUCOSE TRANSPORTER 4"/>
    <property type="match status" value="1"/>
</dbReference>
<keyword evidence="4 6" id="KW-1133">Transmembrane helix</keyword>
<evidence type="ECO:0000256" key="2">
    <source>
        <dbReference type="ARBA" id="ARBA00010992"/>
    </source>
</evidence>
<feature type="transmembrane region" description="Helical" evidence="6">
    <location>
        <begin position="43"/>
        <end position="70"/>
    </location>
</feature>
<evidence type="ECO:0000256" key="3">
    <source>
        <dbReference type="ARBA" id="ARBA00022692"/>
    </source>
</evidence>
<organism evidence="8 9">
    <name type="scientific">Bionectria ochroleuca</name>
    <name type="common">Gliocladium roseum</name>
    <dbReference type="NCBI Taxonomy" id="29856"/>
    <lineage>
        <taxon>Eukaryota</taxon>
        <taxon>Fungi</taxon>
        <taxon>Dikarya</taxon>
        <taxon>Ascomycota</taxon>
        <taxon>Pezizomycotina</taxon>
        <taxon>Sordariomycetes</taxon>
        <taxon>Hypocreomycetidae</taxon>
        <taxon>Hypocreales</taxon>
        <taxon>Bionectriaceae</taxon>
        <taxon>Clonostachys</taxon>
    </lineage>
</organism>
<evidence type="ECO:0000256" key="1">
    <source>
        <dbReference type="ARBA" id="ARBA00004141"/>
    </source>
</evidence>
<evidence type="ECO:0000256" key="4">
    <source>
        <dbReference type="ARBA" id="ARBA00022989"/>
    </source>
</evidence>
<name>A0ABY6TYH0_BIOOC</name>
<evidence type="ECO:0000256" key="5">
    <source>
        <dbReference type="ARBA" id="ARBA00023136"/>
    </source>
</evidence>
<gene>
    <name evidence="8" type="ORF">CLO192961_LOCUS117169</name>
</gene>
<feature type="transmembrane region" description="Helical" evidence="6">
    <location>
        <begin position="439"/>
        <end position="459"/>
    </location>
</feature>
<comment type="subcellular location">
    <subcellularLocation>
        <location evidence="1">Membrane</location>
        <topology evidence="1">Multi-pass membrane protein</topology>
    </subcellularLocation>
</comment>
<dbReference type="PROSITE" id="PS00217">
    <property type="entry name" value="SUGAR_TRANSPORT_2"/>
    <property type="match status" value="1"/>
</dbReference>
<feature type="transmembrane region" description="Helical" evidence="6">
    <location>
        <begin position="123"/>
        <end position="142"/>
    </location>
</feature>
<keyword evidence="3 6" id="KW-0812">Transmembrane</keyword>
<dbReference type="SUPFAM" id="SSF103473">
    <property type="entry name" value="MFS general substrate transporter"/>
    <property type="match status" value="1"/>
</dbReference>
<accession>A0ABY6TYH0</accession>
<sequence length="518" mass="56446">MKAADEVASIKLQDVSTAVHEETLPDRQPDRTLWQSVIAFRSLIPFLLGIYVLVIAVGIDSGIAGLTLGIESFRRQFGYYLNDESGWVIEAKYQSAWSGASTGSQTIGAMISGYMADRIGRIWPLRIASIIILVGAILLVTARQIAVLIAGKVILGLGIGFVVSQTAPFLSELAPAKIRGMCVASINVCLVLGQWLSTIVIWACTSAYSDVNDNTPWLVVFGIQLVFPTIFLIWSLWIPESPVHLVQSGKVELARASARKLYGPAYDSDAHVNGIVREAEEESSGEGKSISFWEAGKGVNLRRTLIGTMVVVGQILSGNLFVLSYQNYFYELAGISGSQALTFGNYSVALVANLCSYLVIDTIGRRPLYTTGSFMLGVANFLVGFMSLVQNSNRKAAGSVAVFGMYLWSFTYQFTVGPAAWAIVGEVPSNRMRAKTNSWVNMINSLASFAINYAIPYLFNPDAANLGLKMGYIFGALSGVLCFLSFLYLPETKGYTVQELDYLFNLNIPARKFTKTIS</sequence>
<dbReference type="EMBL" id="CABFNS010000705">
    <property type="protein sequence ID" value="VUC23392.1"/>
    <property type="molecule type" value="Genomic_DNA"/>
</dbReference>
<feature type="transmembrane region" description="Helical" evidence="6">
    <location>
        <begin position="367"/>
        <end position="386"/>
    </location>
</feature>
<evidence type="ECO:0000256" key="6">
    <source>
        <dbReference type="SAM" id="Phobius"/>
    </source>
</evidence>
<evidence type="ECO:0000313" key="8">
    <source>
        <dbReference type="EMBL" id="VUC23392.1"/>
    </source>
</evidence>